<keyword evidence="3" id="KW-1185">Reference proteome</keyword>
<dbReference type="AlphaFoldDB" id="A0AAF0IE53"/>
<organism evidence="2 3">
    <name type="scientific">Emydomyces testavorans</name>
    <dbReference type="NCBI Taxonomy" id="2070801"/>
    <lineage>
        <taxon>Eukaryota</taxon>
        <taxon>Fungi</taxon>
        <taxon>Dikarya</taxon>
        <taxon>Ascomycota</taxon>
        <taxon>Pezizomycotina</taxon>
        <taxon>Eurotiomycetes</taxon>
        <taxon>Eurotiomycetidae</taxon>
        <taxon>Onygenales</taxon>
        <taxon>Nannizziopsiaceae</taxon>
        <taxon>Emydomyces</taxon>
    </lineage>
</organism>
<evidence type="ECO:0000256" key="1">
    <source>
        <dbReference type="SAM" id="MobiDB-lite"/>
    </source>
</evidence>
<dbReference type="Pfam" id="PF11951">
    <property type="entry name" value="Fungal_trans_2"/>
    <property type="match status" value="1"/>
</dbReference>
<proteinExistence type="predicted"/>
<dbReference type="PANTHER" id="PTHR38791">
    <property type="entry name" value="ZN(II)2CYS6 TRANSCRIPTION FACTOR (EUROFUNG)-RELATED-RELATED"/>
    <property type="match status" value="1"/>
</dbReference>
<protein>
    <submittedName>
        <fullName evidence="2">Uncharacterized protein</fullName>
    </submittedName>
</protein>
<sequence>MQLLSLSPTVEKACFSKDNKPHMYRDSRDYVGMNHSKADTFFAGGNVQLHEHQPAIFGGKVAGIPLNLMPSISSSVCDQREPACGQCLRANYICPGYRDQLDLLFRDETQKIAKKARTTSKPTDLSRLQDPIRTRPAESSRSPNAGNAPRQALPKSIKRHQNIQNNSLFVSRPLPADLKYQAVCYFLASYAPPIRSSGPNRLGYLPLVQCLIDNEALAVCMSAVGLASLSNITKSRTMWLAAREQYTSALALINARLHSPIHVKSIMTLDAVMLLGMFEVITCRSPQSLNTWRSHMQGATALLKLVSQERSKGSATSATFVQVRGQILSGCLVSETYAPPSAYALLEEDRSKVTRAEVILEDLTRLLARLANLRASIKEGVVSAPLEILCMALNLRADLISFAHSVKLTYAFQKVKNQDGKSMFFSPDFVYGEYFHVFPDFYAVNVWNGYYSARITLNATIFKYFSQLQSSSSPLDPPLPGEIYEKIEQDQRDMNQVAKDICATVPFALGMVRWDSNTVSVDPTGTCALGGFLLLWPLYLAAEAADAQLDLRAWVISRFEYIGRSFGINQALWMADMIKEKSSIHESITSESSELE</sequence>
<feature type="region of interest" description="Disordered" evidence="1">
    <location>
        <begin position="114"/>
        <end position="154"/>
    </location>
</feature>
<reference evidence="2" key="1">
    <citation type="submission" date="2023-03" db="EMBL/GenBank/DDBJ databases">
        <title>Emydomyces testavorans Genome Sequence.</title>
        <authorList>
            <person name="Hoyer L."/>
        </authorList>
    </citation>
    <scope>NUCLEOTIDE SEQUENCE</scope>
    <source>
        <strain evidence="2">16-2883</strain>
    </source>
</reference>
<accession>A0AAF0IE53</accession>
<dbReference type="PANTHER" id="PTHR38791:SF5">
    <property type="entry name" value="TRANSCRIPTION FACTOR DBAG-RELATED"/>
    <property type="match status" value="1"/>
</dbReference>
<dbReference type="InterPro" id="IPR021858">
    <property type="entry name" value="Fun_TF"/>
</dbReference>
<dbReference type="Proteomes" id="UP001219355">
    <property type="component" value="Chromosome 1"/>
</dbReference>
<dbReference type="InterPro" id="IPR053175">
    <property type="entry name" value="DHMBA_Reg_Transcription_Factor"/>
</dbReference>
<name>A0AAF0IE53_9EURO</name>
<evidence type="ECO:0000313" key="3">
    <source>
        <dbReference type="Proteomes" id="UP001219355"/>
    </source>
</evidence>
<dbReference type="EMBL" id="CP120627">
    <property type="protein sequence ID" value="WEW54715.1"/>
    <property type="molecule type" value="Genomic_DNA"/>
</dbReference>
<evidence type="ECO:0000313" key="2">
    <source>
        <dbReference type="EMBL" id="WEW54715.1"/>
    </source>
</evidence>
<gene>
    <name evidence="2" type="ORF">PRK78_000138</name>
</gene>